<proteinExistence type="predicted"/>
<dbReference type="EMBL" id="CP091511">
    <property type="protein sequence ID" value="UOO88800.1"/>
    <property type="molecule type" value="Genomic_DNA"/>
</dbReference>
<evidence type="ECO:0000313" key="2">
    <source>
        <dbReference type="Proteomes" id="UP000832011"/>
    </source>
</evidence>
<accession>A0ABY4E1Y3</accession>
<keyword evidence="2" id="KW-1185">Reference proteome</keyword>
<name>A0ABY4E1Y3_9NEIS</name>
<reference evidence="1 2" key="1">
    <citation type="journal article" date="2022" name="Res Sq">
        <title>Evolution of multicellular longitudinally dividing oral cavity symbionts (Neisseriaceae).</title>
        <authorList>
            <person name="Nyongesa S."/>
            <person name="Weber P."/>
            <person name="Bernet E."/>
            <person name="Pullido F."/>
            <person name="Nieckarz M."/>
            <person name="Delaby M."/>
            <person name="Nieves C."/>
            <person name="Viehboeck T."/>
            <person name="Krause N."/>
            <person name="Rivera-Millot A."/>
            <person name="Nakamura A."/>
            <person name="Vischer N."/>
            <person name="VanNieuwenhze M."/>
            <person name="Brun Y."/>
            <person name="Cava F."/>
            <person name="Bulgheresi S."/>
            <person name="Veyrier F."/>
        </authorList>
    </citation>
    <scope>NUCLEOTIDE SEQUENCE [LARGE SCALE GENOMIC DNA]</scope>
    <source>
        <strain evidence="1 2">SN4</strain>
    </source>
</reference>
<gene>
    <name evidence="1" type="ORF">LVJ82_15255</name>
</gene>
<dbReference type="RefSeq" id="WP_058357510.1">
    <property type="nucleotide sequence ID" value="NZ_CABKVG010000010.1"/>
</dbReference>
<protein>
    <submittedName>
        <fullName evidence="1">Uncharacterized protein</fullName>
    </submittedName>
</protein>
<evidence type="ECO:0000313" key="1">
    <source>
        <dbReference type="EMBL" id="UOO88800.1"/>
    </source>
</evidence>
<organism evidence="1 2">
    <name type="scientific">Vitreoscilla massiliensis</name>
    <dbReference type="NCBI Taxonomy" id="1689272"/>
    <lineage>
        <taxon>Bacteria</taxon>
        <taxon>Pseudomonadati</taxon>
        <taxon>Pseudomonadota</taxon>
        <taxon>Betaproteobacteria</taxon>
        <taxon>Neisseriales</taxon>
        <taxon>Neisseriaceae</taxon>
        <taxon>Vitreoscilla</taxon>
    </lineage>
</organism>
<dbReference type="Proteomes" id="UP000832011">
    <property type="component" value="Chromosome"/>
</dbReference>
<sequence length="64" mass="7285">MSTPERIIAMLRQLDHCNKTTCLELIMQLDITKQIIFLNSYLNALEALPDEMTAVSFAEQAQTN</sequence>